<dbReference type="GO" id="GO:0005829">
    <property type="term" value="C:cytosol"/>
    <property type="evidence" value="ECO:0007669"/>
    <property type="project" value="TreeGrafter"/>
</dbReference>
<dbReference type="PROSITE" id="PS51197">
    <property type="entry name" value="HTH_RRF2_2"/>
    <property type="match status" value="1"/>
</dbReference>
<reference evidence="2" key="1">
    <citation type="journal article" date="2023" name="Int. J. Syst. Evol. Microbiol.">
        <title>Mesoterricola silvestris gen. nov., sp. nov., Mesoterricola sediminis sp. nov., Geothrix oryzae sp. nov., Geothrix edaphica sp. nov., Geothrix rubra sp. nov., and Geothrix limicola sp. nov., six novel members of Acidobacteriota isolated from soils.</title>
        <authorList>
            <person name="Itoh H."/>
            <person name="Sugisawa Y."/>
            <person name="Mise K."/>
            <person name="Xu Z."/>
            <person name="Kuniyasu M."/>
            <person name="Ushijima N."/>
            <person name="Kawano K."/>
            <person name="Kobayashi E."/>
            <person name="Shiratori Y."/>
            <person name="Masuda Y."/>
            <person name="Senoo K."/>
        </authorList>
    </citation>
    <scope>NUCLEOTIDE SEQUENCE</scope>
    <source>
        <strain evidence="2">W786</strain>
    </source>
</reference>
<proteinExistence type="predicted"/>
<dbReference type="NCBIfam" id="TIGR00738">
    <property type="entry name" value="rrf2_super"/>
    <property type="match status" value="1"/>
</dbReference>
<accession>A0AA48KFR3</accession>
<evidence type="ECO:0000313" key="2">
    <source>
        <dbReference type="EMBL" id="BDU78562.1"/>
    </source>
</evidence>
<sequence length="146" mass="15552">MKVSTRGRYGLRIMMELALREGAGPVQVTAVARNQGLPAKYIHVLVGGLKAAGLVTAQRGPSGGLELAREASRITALDVVEALEGPVRPVDCDAGPEGCKRSDACVTREVWREMGEAMEAVLRRHTLADLAERMRAASAGGDAWMI</sequence>
<name>A0AA48KFR3_9BACT</name>
<dbReference type="Gene3D" id="1.10.10.10">
    <property type="entry name" value="Winged helix-like DNA-binding domain superfamily/Winged helix DNA-binding domain"/>
    <property type="match status" value="1"/>
</dbReference>
<protein>
    <submittedName>
        <fullName evidence="2">AsnC family transcriptional regulator</fullName>
    </submittedName>
</protein>
<gene>
    <name evidence="2" type="ORF">METESE_35200</name>
</gene>
<dbReference type="PANTHER" id="PTHR33221:SF5">
    <property type="entry name" value="HTH-TYPE TRANSCRIPTIONAL REGULATOR ISCR"/>
    <property type="match status" value="1"/>
</dbReference>
<evidence type="ECO:0000256" key="1">
    <source>
        <dbReference type="ARBA" id="ARBA00023125"/>
    </source>
</evidence>
<dbReference type="Pfam" id="PF02082">
    <property type="entry name" value="Rrf2"/>
    <property type="match status" value="1"/>
</dbReference>
<dbReference type="InterPro" id="IPR036388">
    <property type="entry name" value="WH-like_DNA-bd_sf"/>
</dbReference>
<dbReference type="InterPro" id="IPR036390">
    <property type="entry name" value="WH_DNA-bd_sf"/>
</dbReference>
<dbReference type="SUPFAM" id="SSF46785">
    <property type="entry name" value="Winged helix' DNA-binding domain"/>
    <property type="match status" value="1"/>
</dbReference>
<evidence type="ECO:0000313" key="3">
    <source>
        <dbReference type="Proteomes" id="UP001228113"/>
    </source>
</evidence>
<dbReference type="GO" id="GO:0003677">
    <property type="term" value="F:DNA binding"/>
    <property type="evidence" value="ECO:0007669"/>
    <property type="project" value="UniProtKB-KW"/>
</dbReference>
<dbReference type="AlphaFoldDB" id="A0AA48KFR3"/>
<dbReference type="EMBL" id="AP027081">
    <property type="protein sequence ID" value="BDU78562.1"/>
    <property type="molecule type" value="Genomic_DNA"/>
</dbReference>
<organism evidence="2 3">
    <name type="scientific">Mesoterricola sediminis</name>
    <dbReference type="NCBI Taxonomy" id="2927980"/>
    <lineage>
        <taxon>Bacteria</taxon>
        <taxon>Pseudomonadati</taxon>
        <taxon>Acidobacteriota</taxon>
        <taxon>Holophagae</taxon>
        <taxon>Holophagales</taxon>
        <taxon>Holophagaceae</taxon>
        <taxon>Mesoterricola</taxon>
    </lineage>
</organism>
<dbReference type="PANTHER" id="PTHR33221">
    <property type="entry name" value="WINGED HELIX-TURN-HELIX TRANSCRIPTIONAL REGULATOR, RRF2 FAMILY"/>
    <property type="match status" value="1"/>
</dbReference>
<keyword evidence="1" id="KW-0238">DNA-binding</keyword>
<dbReference type="RefSeq" id="WP_243334579.1">
    <property type="nucleotide sequence ID" value="NZ_AP027081.1"/>
</dbReference>
<dbReference type="Proteomes" id="UP001228113">
    <property type="component" value="Chromosome"/>
</dbReference>
<dbReference type="InterPro" id="IPR000944">
    <property type="entry name" value="Tscrpt_reg_Rrf2"/>
</dbReference>
<dbReference type="GO" id="GO:0003700">
    <property type="term" value="F:DNA-binding transcription factor activity"/>
    <property type="evidence" value="ECO:0007669"/>
    <property type="project" value="TreeGrafter"/>
</dbReference>
<dbReference type="KEGG" id="msea:METESE_35200"/>
<keyword evidence="3" id="KW-1185">Reference proteome</keyword>